<dbReference type="InterPro" id="IPR024158">
    <property type="entry name" value="Mt_import_TIM15"/>
</dbReference>
<evidence type="ECO:0000256" key="4">
    <source>
        <dbReference type="PROSITE-ProRule" id="PRU00834"/>
    </source>
</evidence>
<dbReference type="GO" id="GO:0005739">
    <property type="term" value="C:mitochondrion"/>
    <property type="evidence" value="ECO:0007669"/>
    <property type="project" value="TreeGrafter"/>
</dbReference>
<feature type="compositionally biased region" description="Basic and acidic residues" evidence="5">
    <location>
        <begin position="205"/>
        <end position="214"/>
    </location>
</feature>
<evidence type="ECO:0000256" key="1">
    <source>
        <dbReference type="ARBA" id="ARBA00022723"/>
    </source>
</evidence>
<evidence type="ECO:0000256" key="5">
    <source>
        <dbReference type="SAM" id="MobiDB-lite"/>
    </source>
</evidence>
<feature type="compositionally biased region" description="Basic and acidic residues" evidence="5">
    <location>
        <begin position="229"/>
        <end position="240"/>
    </location>
</feature>
<accession>A0AAE0PAG1</accession>
<dbReference type="PANTHER" id="PTHR20922:SF13">
    <property type="entry name" value="DNL-TYPE ZINC FINGER PROTEIN"/>
    <property type="match status" value="1"/>
</dbReference>
<feature type="domain" description="DNL-type" evidence="6">
    <location>
        <begin position="111"/>
        <end position="206"/>
    </location>
</feature>
<proteinExistence type="predicted"/>
<keyword evidence="3" id="KW-0862">Zinc</keyword>
<feature type="region of interest" description="Disordered" evidence="5">
    <location>
        <begin position="72"/>
        <end position="109"/>
    </location>
</feature>
<dbReference type="PROSITE" id="PS51501">
    <property type="entry name" value="ZF_DNL"/>
    <property type="match status" value="1"/>
</dbReference>
<organism evidence="7 8">
    <name type="scientific">Sordaria brevicollis</name>
    <dbReference type="NCBI Taxonomy" id="83679"/>
    <lineage>
        <taxon>Eukaryota</taxon>
        <taxon>Fungi</taxon>
        <taxon>Dikarya</taxon>
        <taxon>Ascomycota</taxon>
        <taxon>Pezizomycotina</taxon>
        <taxon>Sordariomycetes</taxon>
        <taxon>Sordariomycetidae</taxon>
        <taxon>Sordariales</taxon>
        <taxon>Sordariaceae</taxon>
        <taxon>Sordaria</taxon>
    </lineage>
</organism>
<keyword evidence="2 4" id="KW-0863">Zinc-finger</keyword>
<dbReference type="InterPro" id="IPR007853">
    <property type="entry name" value="Znf_DNL-typ"/>
</dbReference>
<dbReference type="AlphaFoldDB" id="A0AAE0PAG1"/>
<feature type="region of interest" description="Disordered" evidence="5">
    <location>
        <begin position="199"/>
        <end position="240"/>
    </location>
</feature>
<evidence type="ECO:0000256" key="3">
    <source>
        <dbReference type="ARBA" id="ARBA00022833"/>
    </source>
</evidence>
<dbReference type="Pfam" id="PF05180">
    <property type="entry name" value="zf-DNL"/>
    <property type="match status" value="1"/>
</dbReference>
<reference evidence="7" key="2">
    <citation type="submission" date="2023-07" db="EMBL/GenBank/DDBJ databases">
        <authorList>
            <consortium name="Lawrence Berkeley National Laboratory"/>
            <person name="Haridas S."/>
            <person name="Hensen N."/>
            <person name="Bonometti L."/>
            <person name="Westerberg I."/>
            <person name="Brannstrom I.O."/>
            <person name="Guillou S."/>
            <person name="Cros-Aarteil S."/>
            <person name="Calhoun S."/>
            <person name="Kuo A."/>
            <person name="Mondo S."/>
            <person name="Pangilinan J."/>
            <person name="Riley R."/>
            <person name="LaButti K."/>
            <person name="Andreopoulos B."/>
            <person name="Lipzen A."/>
            <person name="Chen C."/>
            <person name="Yanf M."/>
            <person name="Daum C."/>
            <person name="Ng V."/>
            <person name="Clum A."/>
            <person name="Steindorff A."/>
            <person name="Ohm R."/>
            <person name="Martin F."/>
            <person name="Silar P."/>
            <person name="Natvig D."/>
            <person name="Lalanne C."/>
            <person name="Gautier V."/>
            <person name="Ament-velasquez S.L."/>
            <person name="Kruys A."/>
            <person name="Hutchinson M.I."/>
            <person name="Powell A.J."/>
            <person name="Barry K."/>
            <person name="Miller A.N."/>
            <person name="Grigoriev I.V."/>
            <person name="Debuchy R."/>
            <person name="Gladieux P."/>
            <person name="Thoren M.H."/>
            <person name="Johannesson H."/>
        </authorList>
    </citation>
    <scope>NUCLEOTIDE SEQUENCE</scope>
    <source>
        <strain evidence="7">FGSC 1904</strain>
    </source>
</reference>
<name>A0AAE0PAG1_SORBR</name>
<evidence type="ECO:0000313" key="7">
    <source>
        <dbReference type="EMBL" id="KAK3396284.1"/>
    </source>
</evidence>
<dbReference type="GO" id="GO:0030150">
    <property type="term" value="P:protein import into mitochondrial matrix"/>
    <property type="evidence" value="ECO:0007669"/>
    <property type="project" value="TreeGrafter"/>
</dbReference>
<gene>
    <name evidence="7" type="ORF">B0T20DRAFT_417327</name>
</gene>
<feature type="compositionally biased region" description="Low complexity" evidence="5">
    <location>
        <begin position="81"/>
        <end position="104"/>
    </location>
</feature>
<dbReference type="EMBL" id="JAUTDP010000009">
    <property type="protein sequence ID" value="KAK3396284.1"/>
    <property type="molecule type" value="Genomic_DNA"/>
</dbReference>
<dbReference type="GO" id="GO:0006457">
    <property type="term" value="P:protein folding"/>
    <property type="evidence" value="ECO:0007669"/>
    <property type="project" value="TreeGrafter"/>
</dbReference>
<evidence type="ECO:0000313" key="8">
    <source>
        <dbReference type="Proteomes" id="UP001281003"/>
    </source>
</evidence>
<reference evidence="7" key="1">
    <citation type="journal article" date="2023" name="Mol. Phylogenet. Evol.">
        <title>Genome-scale phylogeny and comparative genomics of the fungal order Sordariales.</title>
        <authorList>
            <person name="Hensen N."/>
            <person name="Bonometti L."/>
            <person name="Westerberg I."/>
            <person name="Brannstrom I.O."/>
            <person name="Guillou S."/>
            <person name="Cros-Aarteil S."/>
            <person name="Calhoun S."/>
            <person name="Haridas S."/>
            <person name="Kuo A."/>
            <person name="Mondo S."/>
            <person name="Pangilinan J."/>
            <person name="Riley R."/>
            <person name="LaButti K."/>
            <person name="Andreopoulos B."/>
            <person name="Lipzen A."/>
            <person name="Chen C."/>
            <person name="Yan M."/>
            <person name="Daum C."/>
            <person name="Ng V."/>
            <person name="Clum A."/>
            <person name="Steindorff A."/>
            <person name="Ohm R.A."/>
            <person name="Martin F."/>
            <person name="Silar P."/>
            <person name="Natvig D.O."/>
            <person name="Lalanne C."/>
            <person name="Gautier V."/>
            <person name="Ament-Velasquez S.L."/>
            <person name="Kruys A."/>
            <person name="Hutchinson M.I."/>
            <person name="Powell A.J."/>
            <person name="Barry K."/>
            <person name="Miller A.N."/>
            <person name="Grigoriev I.V."/>
            <person name="Debuchy R."/>
            <person name="Gladieux P."/>
            <person name="Hiltunen Thoren M."/>
            <person name="Johannesson H."/>
        </authorList>
    </citation>
    <scope>NUCLEOTIDE SEQUENCE</scope>
    <source>
        <strain evidence="7">FGSC 1904</strain>
    </source>
</reference>
<evidence type="ECO:0000256" key="2">
    <source>
        <dbReference type="ARBA" id="ARBA00022771"/>
    </source>
</evidence>
<comment type="caution">
    <text evidence="7">The sequence shown here is derived from an EMBL/GenBank/DDBJ whole genome shotgun (WGS) entry which is preliminary data.</text>
</comment>
<evidence type="ECO:0000259" key="6">
    <source>
        <dbReference type="PROSITE" id="PS51501"/>
    </source>
</evidence>
<dbReference type="GO" id="GO:0050821">
    <property type="term" value="P:protein stabilization"/>
    <property type="evidence" value="ECO:0007669"/>
    <property type="project" value="TreeGrafter"/>
</dbReference>
<sequence length="240" mass="26594">MASKRAATSTLPCIARLCSASAPAQSLKATVTAPRFLNHFVRSCHSSSQHQRPVPAVSLSLQQKQIRLKHTIPRPRSQQEAAQQSLPSSDQQQTQPQDQQAAEQQAKRDISQVPHYELTFTCIPCDFRSKHKVSKQGYHHGSVLIACPNCRNRHVISDHLKIFGDRKITVEDLLKEKGMMVKKGTLGEDGDVEFWEDGSVTAREPVPEPERPKVVVDNSPPGSSFKSVKPGDKTDGEESK</sequence>
<dbReference type="Proteomes" id="UP001281003">
    <property type="component" value="Unassembled WGS sequence"/>
</dbReference>
<protein>
    <submittedName>
        <fullName evidence="7">DNL zinc finger-domain-containing protein</fullName>
    </submittedName>
</protein>
<keyword evidence="1" id="KW-0479">Metal-binding</keyword>
<dbReference type="GO" id="GO:0008270">
    <property type="term" value="F:zinc ion binding"/>
    <property type="evidence" value="ECO:0007669"/>
    <property type="project" value="UniProtKB-KW"/>
</dbReference>
<dbReference type="GO" id="GO:0051087">
    <property type="term" value="F:protein-folding chaperone binding"/>
    <property type="evidence" value="ECO:0007669"/>
    <property type="project" value="TreeGrafter"/>
</dbReference>
<dbReference type="PANTHER" id="PTHR20922">
    <property type="entry name" value="DNL-TYPE ZINC FINGER PROTEIN"/>
    <property type="match status" value="1"/>
</dbReference>
<keyword evidence="8" id="KW-1185">Reference proteome</keyword>